<gene>
    <name evidence="1" type="ORF">JIP62_10445</name>
</gene>
<dbReference type="RefSeq" id="WP_201102127.1">
    <property type="nucleotide sequence ID" value="NZ_CP067977.1"/>
</dbReference>
<proteinExistence type="predicted"/>
<accession>A0ABX7BKJ6</accession>
<dbReference type="EMBL" id="CP067977">
    <property type="protein sequence ID" value="QQQ17751.1"/>
    <property type="molecule type" value="Genomic_DNA"/>
</dbReference>
<reference evidence="1 2" key="1">
    <citation type="submission" date="2021-01" db="EMBL/GenBank/DDBJ databases">
        <title>Brevundimonas vitis sp. nov., an bacterium isolated from grape (Vitis vinifera).</title>
        <authorList>
            <person name="Jiang L."/>
            <person name="Lee J."/>
        </authorList>
    </citation>
    <scope>NUCLEOTIDE SEQUENCE [LARGE SCALE GENOMIC DNA]</scope>
    <source>
        <strain evidence="1 2">GRTSA-9</strain>
    </source>
</reference>
<dbReference type="Proteomes" id="UP000595448">
    <property type="component" value="Chromosome"/>
</dbReference>
<evidence type="ECO:0000313" key="2">
    <source>
        <dbReference type="Proteomes" id="UP000595448"/>
    </source>
</evidence>
<name>A0ABX7BKJ6_9CAUL</name>
<sequence length="138" mass="14898">MYATRDDLNAAFGPDQVERLAARPDVEDDAMTVARALSHADGVIDARLSVRFTLPLPTIPEVLRDIACDIAIARLASDATGLTDDLKRREDQAHASLKAISKGEMNLGLPAVTEGERPQPIVSSTGGKIFTRDQLRGF</sequence>
<protein>
    <submittedName>
        <fullName evidence="1">DUF1320 domain-containing protein</fullName>
    </submittedName>
</protein>
<dbReference type="InterPro" id="IPR009752">
    <property type="entry name" value="Phage_Mu_GpJ"/>
</dbReference>
<dbReference type="Pfam" id="PF07030">
    <property type="entry name" value="Phage_Mu_Gp36"/>
    <property type="match status" value="1"/>
</dbReference>
<organism evidence="1 2">
    <name type="scientific">Brevundimonas vitisensis</name>
    <dbReference type="NCBI Taxonomy" id="2800818"/>
    <lineage>
        <taxon>Bacteria</taxon>
        <taxon>Pseudomonadati</taxon>
        <taxon>Pseudomonadota</taxon>
        <taxon>Alphaproteobacteria</taxon>
        <taxon>Caulobacterales</taxon>
        <taxon>Caulobacteraceae</taxon>
        <taxon>Brevundimonas</taxon>
    </lineage>
</organism>
<keyword evidence="2" id="KW-1185">Reference proteome</keyword>
<evidence type="ECO:0000313" key="1">
    <source>
        <dbReference type="EMBL" id="QQQ17751.1"/>
    </source>
</evidence>